<dbReference type="GO" id="GO:0006811">
    <property type="term" value="P:monoatomic ion transport"/>
    <property type="evidence" value="ECO:0007669"/>
    <property type="project" value="UniProtKB-KW"/>
</dbReference>
<feature type="transmembrane region" description="Helical" evidence="5">
    <location>
        <begin position="92"/>
        <end position="115"/>
    </location>
</feature>
<dbReference type="Gene3D" id="1.20.1530.20">
    <property type="match status" value="1"/>
</dbReference>
<organism evidence="6">
    <name type="scientific">Sediminibacterium sp. KACHI17</name>
    <dbReference type="NCBI Taxonomy" id="1751071"/>
    <lineage>
        <taxon>Bacteria</taxon>
        <taxon>Pseudomonadati</taxon>
        <taxon>Bacteroidota</taxon>
        <taxon>Chitinophagia</taxon>
        <taxon>Chitinophagales</taxon>
        <taxon>Chitinophagaceae</taxon>
        <taxon>Sediminibacterium</taxon>
    </lineage>
</organism>
<comment type="subcellular location">
    <subcellularLocation>
        <location evidence="1">Cell membrane</location>
        <topology evidence="1">Multi-pass membrane protein</topology>
    </subcellularLocation>
</comment>
<keyword evidence="5" id="KW-0472">Membrane</keyword>
<dbReference type="InterPro" id="IPR038770">
    <property type="entry name" value="Na+/solute_symporter_sf"/>
</dbReference>
<proteinExistence type="predicted"/>
<feature type="transmembrane region" description="Helical" evidence="5">
    <location>
        <begin position="6"/>
        <end position="24"/>
    </location>
</feature>
<keyword evidence="3" id="KW-0050">Antiport</keyword>
<evidence type="ECO:0000256" key="5">
    <source>
        <dbReference type="SAM" id="Phobius"/>
    </source>
</evidence>
<feature type="transmembrane region" description="Helical" evidence="5">
    <location>
        <begin position="365"/>
        <end position="384"/>
    </location>
</feature>
<evidence type="ECO:0000313" key="6">
    <source>
        <dbReference type="EMBL" id="BFG69996.1"/>
    </source>
</evidence>
<keyword evidence="5" id="KW-1133">Transmembrane helix</keyword>
<evidence type="ECO:0000256" key="4">
    <source>
        <dbReference type="ARBA" id="ARBA00023065"/>
    </source>
</evidence>
<feature type="transmembrane region" description="Helical" evidence="5">
    <location>
        <begin position="187"/>
        <end position="205"/>
    </location>
</feature>
<feature type="transmembrane region" description="Helical" evidence="5">
    <location>
        <begin position="160"/>
        <end position="181"/>
    </location>
</feature>
<keyword evidence="4" id="KW-0406">Ion transport</keyword>
<dbReference type="EMBL" id="AP029612">
    <property type="protein sequence ID" value="BFG69996.1"/>
    <property type="molecule type" value="Genomic_DNA"/>
</dbReference>
<evidence type="ECO:0008006" key="7">
    <source>
        <dbReference type="Google" id="ProtNLM"/>
    </source>
</evidence>
<reference evidence="6" key="1">
    <citation type="submission" date="2024-02" db="EMBL/GenBank/DDBJ databases">
        <title>Sediminibacterium planktonica sp. nov. and Sediminibacterium longus sp. nov., isolated from surface lake and river water.</title>
        <authorList>
            <person name="Watanabe K."/>
            <person name="Takemine S."/>
            <person name="Ishii Y."/>
            <person name="Ogata Y."/>
            <person name="Shindo C."/>
            <person name="Suda W."/>
        </authorList>
    </citation>
    <scope>NUCLEOTIDE SEQUENCE</scope>
    <source>
        <strain evidence="6">KACHI17</strain>
    </source>
</reference>
<evidence type="ECO:0000256" key="3">
    <source>
        <dbReference type="ARBA" id="ARBA00022449"/>
    </source>
</evidence>
<protein>
    <recommendedName>
        <fullName evidence="7">Sodium:proton antiporter</fullName>
    </recommendedName>
</protein>
<dbReference type="GO" id="GO:0015297">
    <property type="term" value="F:antiporter activity"/>
    <property type="evidence" value="ECO:0007669"/>
    <property type="project" value="UniProtKB-KW"/>
</dbReference>
<feature type="transmembrane region" description="Helical" evidence="5">
    <location>
        <begin position="121"/>
        <end position="140"/>
    </location>
</feature>
<gene>
    <name evidence="6" type="ORF">KACHI17_08770</name>
</gene>
<evidence type="ECO:0000256" key="2">
    <source>
        <dbReference type="ARBA" id="ARBA00022448"/>
    </source>
</evidence>
<feature type="transmembrane region" description="Helical" evidence="5">
    <location>
        <begin position="58"/>
        <end position="80"/>
    </location>
</feature>
<accession>A0AAT9GH88</accession>
<dbReference type="GO" id="GO:0005886">
    <property type="term" value="C:plasma membrane"/>
    <property type="evidence" value="ECO:0007669"/>
    <property type="project" value="UniProtKB-SubCell"/>
</dbReference>
<dbReference type="AlphaFoldDB" id="A0AAT9GH88"/>
<feature type="transmembrane region" description="Helical" evidence="5">
    <location>
        <begin position="302"/>
        <end position="320"/>
    </location>
</feature>
<dbReference type="RefSeq" id="WP_353550292.1">
    <property type="nucleotide sequence ID" value="NZ_AP029612.1"/>
</dbReference>
<sequence length="401" mass="44828">MTTSIIITLCILILLAYLFDLSAAKTRIPSVILLLLLGWIIKQLTIFFQVVIPDLSALLPILGTIGLILIVLEGSLELELDRSKLPMVKKAFFVSFFPILAVGLLLAGLLSYYSGYGFKQSLVNVIPLAVISSAIAIPTAKNLNSYNREFVTYESSLSDIVGVIFFNFIALNAVINGHAFFEFGWQLLLILIVSFFATVGLSYLLGRINHHIKFIPIMVMLILIYTVSKIYHLPSLLFILLFGIFLGNLDALKQYKWIALLKPDSLDKEVHKFREIATEAAFVIRTFFFILFGYLLETADLINLQTLLWAGIVVAAIFLIRAIQLKLSGLPLFPLLFIAPRGLITILLFLSIVPEDRIPMVDNSLIIQVIVLTALIMMIGMMGVKKEKPAEHKPIHEDTHP</sequence>
<feature type="transmembrane region" description="Helical" evidence="5">
    <location>
        <begin position="31"/>
        <end position="52"/>
    </location>
</feature>
<feature type="transmembrane region" description="Helical" evidence="5">
    <location>
        <begin position="276"/>
        <end position="296"/>
    </location>
</feature>
<keyword evidence="2" id="KW-0813">Transport</keyword>
<dbReference type="PANTHER" id="PTHR32507:SF0">
    <property type="entry name" value="NA(+)_H(+) ANTIPORTER 2-RELATED"/>
    <property type="match status" value="1"/>
</dbReference>
<feature type="transmembrane region" description="Helical" evidence="5">
    <location>
        <begin position="332"/>
        <end position="353"/>
    </location>
</feature>
<evidence type="ECO:0000256" key="1">
    <source>
        <dbReference type="ARBA" id="ARBA00004651"/>
    </source>
</evidence>
<keyword evidence="5" id="KW-0812">Transmembrane</keyword>
<dbReference type="PANTHER" id="PTHR32507">
    <property type="entry name" value="NA(+)/H(+) ANTIPORTER 1"/>
    <property type="match status" value="1"/>
</dbReference>
<name>A0AAT9GH88_9BACT</name>